<evidence type="ECO:0000256" key="11">
    <source>
        <dbReference type="SAM" id="MobiDB-lite"/>
    </source>
</evidence>
<dbReference type="PANTHER" id="PTHR45436:SF5">
    <property type="entry name" value="SENSOR HISTIDINE KINASE TRCS"/>
    <property type="match status" value="1"/>
</dbReference>
<keyword evidence="8 12" id="KW-1133">Transmembrane helix</keyword>
<dbReference type="SMART" id="SM00387">
    <property type="entry name" value="HATPase_c"/>
    <property type="match status" value="1"/>
</dbReference>
<dbReference type="Pfam" id="PF02518">
    <property type="entry name" value="HATPase_c"/>
    <property type="match status" value="1"/>
</dbReference>
<evidence type="ECO:0000256" key="3">
    <source>
        <dbReference type="ARBA" id="ARBA00012438"/>
    </source>
</evidence>
<keyword evidence="7" id="KW-0418">Kinase</keyword>
<keyword evidence="16" id="KW-1185">Reference proteome</keyword>
<organism evidence="15 16">
    <name type="scientific">Nocardioides marinquilinus</name>
    <dbReference type="NCBI Taxonomy" id="1210400"/>
    <lineage>
        <taxon>Bacteria</taxon>
        <taxon>Bacillati</taxon>
        <taxon>Actinomycetota</taxon>
        <taxon>Actinomycetes</taxon>
        <taxon>Propionibacteriales</taxon>
        <taxon>Nocardioidaceae</taxon>
        <taxon>Nocardioides</taxon>
    </lineage>
</organism>
<reference evidence="16" key="1">
    <citation type="journal article" date="2019" name="Int. J. Syst. Evol. Microbiol.">
        <title>The Global Catalogue of Microorganisms (GCM) 10K type strain sequencing project: providing services to taxonomists for standard genome sequencing and annotation.</title>
        <authorList>
            <consortium name="The Broad Institute Genomics Platform"/>
            <consortium name="The Broad Institute Genome Sequencing Center for Infectious Disease"/>
            <person name="Wu L."/>
            <person name="Ma J."/>
        </authorList>
    </citation>
    <scope>NUCLEOTIDE SEQUENCE [LARGE SCALE GENOMIC DNA]</scope>
    <source>
        <strain evidence="16">JCM 18459</strain>
    </source>
</reference>
<evidence type="ECO:0000256" key="1">
    <source>
        <dbReference type="ARBA" id="ARBA00000085"/>
    </source>
</evidence>
<dbReference type="InterPro" id="IPR003660">
    <property type="entry name" value="HAMP_dom"/>
</dbReference>
<dbReference type="Proteomes" id="UP001500221">
    <property type="component" value="Unassembled WGS sequence"/>
</dbReference>
<accession>A0ABP9Q015</accession>
<evidence type="ECO:0000259" key="14">
    <source>
        <dbReference type="PROSITE" id="PS50885"/>
    </source>
</evidence>
<feature type="region of interest" description="Disordered" evidence="11">
    <location>
        <begin position="102"/>
        <end position="143"/>
    </location>
</feature>
<keyword evidence="4" id="KW-0597">Phosphoprotein</keyword>
<dbReference type="PROSITE" id="PS50109">
    <property type="entry name" value="HIS_KIN"/>
    <property type="match status" value="1"/>
</dbReference>
<keyword evidence="10 12" id="KW-0472">Membrane</keyword>
<dbReference type="InterPro" id="IPR003594">
    <property type="entry name" value="HATPase_dom"/>
</dbReference>
<evidence type="ECO:0000256" key="6">
    <source>
        <dbReference type="ARBA" id="ARBA00022692"/>
    </source>
</evidence>
<dbReference type="Pfam" id="PF00512">
    <property type="entry name" value="HisKA"/>
    <property type="match status" value="1"/>
</dbReference>
<dbReference type="Gene3D" id="1.10.287.130">
    <property type="match status" value="1"/>
</dbReference>
<sequence length="496" mass="51975">MTATAPDGLRTPSLRRRATVVVVVLVAALLVVLVVATELVLRERLDAQLRQRLVDRVGVAEALVGQVDDRDLARRLEGQGVSVVIVTADGATYAEGSLAGALGAGGPASDPAGPNEGPDAPPVGADPPGPAPPDPPGADPEVQESGDLLTVSRRLDDGSTLLLAADAGDVRDTVAEVRLVLLVAAGLVLLLTAVLVPLVVSGALRPLRTITGVARDITRGDRGRRLRPVSPHTELGRTAVAFDDMLDEVVGAEERAVASEARLRSFLSDAAHELRTPVAGVQATAEQLLRDDPPRAEREQALLALIRATRRAGRLVDDLLLMARIDRGLDLQRAEVDLAEVADEVLDERRHRHLSARLVREGGPLLVEGDHDRLVQVVANLVDNALQATGGQGQVVVRLDAVDDGAARLDVADDGPGVPPEQRERVFERLVRLENGHARPDGAGLGLPIARGIARSHGGDLVCLAAPSGGALFRLTLPPSSAGVGPTGPVRRVQAH</sequence>
<dbReference type="InterPro" id="IPR036097">
    <property type="entry name" value="HisK_dim/P_sf"/>
</dbReference>
<evidence type="ECO:0000256" key="2">
    <source>
        <dbReference type="ARBA" id="ARBA00004236"/>
    </source>
</evidence>
<dbReference type="SUPFAM" id="SSF47384">
    <property type="entry name" value="Homodimeric domain of signal transducing histidine kinase"/>
    <property type="match status" value="1"/>
</dbReference>
<evidence type="ECO:0000256" key="4">
    <source>
        <dbReference type="ARBA" id="ARBA00022553"/>
    </source>
</evidence>
<keyword evidence="5" id="KW-0808">Transferase</keyword>
<evidence type="ECO:0000259" key="13">
    <source>
        <dbReference type="PROSITE" id="PS50109"/>
    </source>
</evidence>
<dbReference type="Gene3D" id="6.10.340.10">
    <property type="match status" value="1"/>
</dbReference>
<keyword evidence="6 12" id="KW-0812">Transmembrane</keyword>
<dbReference type="InterPro" id="IPR005467">
    <property type="entry name" value="His_kinase_dom"/>
</dbReference>
<dbReference type="CDD" id="cd00075">
    <property type="entry name" value="HATPase"/>
    <property type="match status" value="1"/>
</dbReference>
<dbReference type="PROSITE" id="PS50885">
    <property type="entry name" value="HAMP"/>
    <property type="match status" value="1"/>
</dbReference>
<comment type="caution">
    <text evidence="15">The sequence shown here is derived from an EMBL/GenBank/DDBJ whole genome shotgun (WGS) entry which is preliminary data.</text>
</comment>
<evidence type="ECO:0000256" key="9">
    <source>
        <dbReference type="ARBA" id="ARBA00023012"/>
    </source>
</evidence>
<dbReference type="SUPFAM" id="SSF158472">
    <property type="entry name" value="HAMP domain-like"/>
    <property type="match status" value="1"/>
</dbReference>
<dbReference type="CDD" id="cd06225">
    <property type="entry name" value="HAMP"/>
    <property type="match status" value="1"/>
</dbReference>
<feature type="domain" description="Histidine kinase" evidence="13">
    <location>
        <begin position="269"/>
        <end position="481"/>
    </location>
</feature>
<dbReference type="InterPro" id="IPR036890">
    <property type="entry name" value="HATPase_C_sf"/>
</dbReference>
<proteinExistence type="predicted"/>
<evidence type="ECO:0000313" key="15">
    <source>
        <dbReference type="EMBL" id="GAA5153612.1"/>
    </source>
</evidence>
<feature type="transmembrane region" description="Helical" evidence="12">
    <location>
        <begin position="179"/>
        <end position="200"/>
    </location>
</feature>
<dbReference type="Gene3D" id="3.30.565.10">
    <property type="entry name" value="Histidine kinase-like ATPase, C-terminal domain"/>
    <property type="match status" value="1"/>
</dbReference>
<protein>
    <recommendedName>
        <fullName evidence="3">histidine kinase</fullName>
        <ecNumber evidence="3">2.7.13.3</ecNumber>
    </recommendedName>
</protein>
<feature type="domain" description="HAMP" evidence="14">
    <location>
        <begin position="201"/>
        <end position="254"/>
    </location>
</feature>
<keyword evidence="9" id="KW-0902">Two-component regulatory system</keyword>
<dbReference type="InterPro" id="IPR050428">
    <property type="entry name" value="TCS_sensor_his_kinase"/>
</dbReference>
<evidence type="ECO:0000256" key="8">
    <source>
        <dbReference type="ARBA" id="ARBA00022989"/>
    </source>
</evidence>
<dbReference type="SUPFAM" id="SSF55874">
    <property type="entry name" value="ATPase domain of HSP90 chaperone/DNA topoisomerase II/histidine kinase"/>
    <property type="match status" value="1"/>
</dbReference>
<dbReference type="InterPro" id="IPR003661">
    <property type="entry name" value="HisK_dim/P_dom"/>
</dbReference>
<feature type="compositionally biased region" description="Low complexity" evidence="11">
    <location>
        <begin position="102"/>
        <end position="113"/>
    </location>
</feature>
<dbReference type="SMART" id="SM00304">
    <property type="entry name" value="HAMP"/>
    <property type="match status" value="1"/>
</dbReference>
<dbReference type="RefSeq" id="WP_345461836.1">
    <property type="nucleotide sequence ID" value="NZ_BAABKG010000005.1"/>
</dbReference>
<dbReference type="InterPro" id="IPR004358">
    <property type="entry name" value="Sig_transdc_His_kin-like_C"/>
</dbReference>
<dbReference type="EC" id="2.7.13.3" evidence="3"/>
<gene>
    <name evidence="15" type="ORF">GCM10023340_35870</name>
</gene>
<name>A0ABP9Q015_9ACTN</name>
<dbReference type="PANTHER" id="PTHR45436">
    <property type="entry name" value="SENSOR HISTIDINE KINASE YKOH"/>
    <property type="match status" value="1"/>
</dbReference>
<evidence type="ECO:0000313" key="16">
    <source>
        <dbReference type="Proteomes" id="UP001500221"/>
    </source>
</evidence>
<dbReference type="CDD" id="cd00082">
    <property type="entry name" value="HisKA"/>
    <property type="match status" value="1"/>
</dbReference>
<feature type="transmembrane region" description="Helical" evidence="12">
    <location>
        <begin position="20"/>
        <end position="41"/>
    </location>
</feature>
<comment type="subcellular location">
    <subcellularLocation>
        <location evidence="2">Cell membrane</location>
    </subcellularLocation>
</comment>
<evidence type="ECO:0000256" key="7">
    <source>
        <dbReference type="ARBA" id="ARBA00022777"/>
    </source>
</evidence>
<dbReference type="EMBL" id="BAABKG010000005">
    <property type="protein sequence ID" value="GAA5153612.1"/>
    <property type="molecule type" value="Genomic_DNA"/>
</dbReference>
<feature type="compositionally biased region" description="Pro residues" evidence="11">
    <location>
        <begin position="119"/>
        <end position="138"/>
    </location>
</feature>
<dbReference type="Pfam" id="PF00672">
    <property type="entry name" value="HAMP"/>
    <property type="match status" value="1"/>
</dbReference>
<evidence type="ECO:0000256" key="12">
    <source>
        <dbReference type="SAM" id="Phobius"/>
    </source>
</evidence>
<evidence type="ECO:0000256" key="10">
    <source>
        <dbReference type="ARBA" id="ARBA00023136"/>
    </source>
</evidence>
<evidence type="ECO:0000256" key="5">
    <source>
        <dbReference type="ARBA" id="ARBA00022679"/>
    </source>
</evidence>
<dbReference type="PRINTS" id="PR00344">
    <property type="entry name" value="BCTRLSENSOR"/>
</dbReference>
<dbReference type="SMART" id="SM00388">
    <property type="entry name" value="HisKA"/>
    <property type="match status" value="1"/>
</dbReference>
<comment type="catalytic activity">
    <reaction evidence="1">
        <text>ATP + protein L-histidine = ADP + protein N-phospho-L-histidine.</text>
        <dbReference type="EC" id="2.7.13.3"/>
    </reaction>
</comment>